<keyword evidence="1" id="KW-1133">Transmembrane helix</keyword>
<name>D4YN62_9MICO</name>
<keyword evidence="1" id="KW-0472">Membrane</keyword>
<organism evidence="2 3">
    <name type="scientific">Brevibacterium mcbrellneri ATCC 49030</name>
    <dbReference type="NCBI Taxonomy" id="585530"/>
    <lineage>
        <taxon>Bacteria</taxon>
        <taxon>Bacillati</taxon>
        <taxon>Actinomycetota</taxon>
        <taxon>Actinomycetes</taxon>
        <taxon>Micrococcales</taxon>
        <taxon>Brevibacteriaceae</taxon>
        <taxon>Brevibacterium</taxon>
    </lineage>
</organism>
<evidence type="ECO:0000313" key="3">
    <source>
        <dbReference type="Proteomes" id="UP000005714"/>
    </source>
</evidence>
<reference evidence="2 3" key="1">
    <citation type="submission" date="2010-04" db="EMBL/GenBank/DDBJ databases">
        <authorList>
            <person name="Qin X."/>
            <person name="Bachman B."/>
            <person name="Battles P."/>
            <person name="Bell A."/>
            <person name="Bess C."/>
            <person name="Bickham C."/>
            <person name="Chaboub L."/>
            <person name="Chen D."/>
            <person name="Coyle M."/>
            <person name="Deiros D.R."/>
            <person name="Dinh H."/>
            <person name="Forbes L."/>
            <person name="Fowler G."/>
            <person name="Francisco L."/>
            <person name="Fu Q."/>
            <person name="Gubbala S."/>
            <person name="Hale W."/>
            <person name="Han Y."/>
            <person name="Hemphill L."/>
            <person name="Highlander S.K."/>
            <person name="Hirani K."/>
            <person name="Hogues M."/>
            <person name="Jackson L."/>
            <person name="Jakkamsetti A."/>
            <person name="Javaid M."/>
            <person name="Jiang H."/>
            <person name="Korchina V."/>
            <person name="Kovar C."/>
            <person name="Lara F."/>
            <person name="Lee S."/>
            <person name="Mata R."/>
            <person name="Mathew T."/>
            <person name="Moen C."/>
            <person name="Morales K."/>
            <person name="Munidasa M."/>
            <person name="Nazareth L."/>
            <person name="Ngo R."/>
            <person name="Nguyen L."/>
            <person name="Okwuonu G."/>
            <person name="Ongeri F."/>
            <person name="Patil S."/>
            <person name="Petrosino J."/>
            <person name="Pham C."/>
            <person name="Pham P."/>
            <person name="Pu L.-L."/>
            <person name="Puazo M."/>
            <person name="Raj R."/>
            <person name="Reid J."/>
            <person name="Rouhana J."/>
            <person name="Saada N."/>
            <person name="Shang Y."/>
            <person name="Simmons D."/>
            <person name="Thornton R."/>
            <person name="Warren J."/>
            <person name="Weissenberger G."/>
            <person name="Zhang J."/>
            <person name="Zhang L."/>
            <person name="Zhou C."/>
            <person name="Zhu D."/>
            <person name="Muzny D."/>
            <person name="Worley K."/>
            <person name="Gibbs R."/>
        </authorList>
    </citation>
    <scope>NUCLEOTIDE SEQUENCE [LARGE SCALE GENOMIC DNA]</scope>
    <source>
        <strain evidence="2 3">ATCC 49030</strain>
    </source>
</reference>
<keyword evidence="3" id="KW-1185">Reference proteome</keyword>
<comment type="caution">
    <text evidence="2">The sequence shown here is derived from an EMBL/GenBank/DDBJ whole genome shotgun (WGS) entry which is preliminary data.</text>
</comment>
<evidence type="ECO:0000313" key="2">
    <source>
        <dbReference type="EMBL" id="EFG47380.1"/>
    </source>
</evidence>
<gene>
    <name evidence="2" type="ORF">HMPREF0183_1371</name>
</gene>
<protein>
    <submittedName>
        <fullName evidence="2">Uncharacterized protein</fullName>
    </submittedName>
</protein>
<dbReference type="STRING" id="585530.HMPREF0183_1371"/>
<feature type="transmembrane region" description="Helical" evidence="1">
    <location>
        <begin position="27"/>
        <end position="44"/>
    </location>
</feature>
<dbReference type="EMBL" id="ADNU01000039">
    <property type="protein sequence ID" value="EFG47380.1"/>
    <property type="molecule type" value="Genomic_DNA"/>
</dbReference>
<feature type="transmembrane region" description="Helical" evidence="1">
    <location>
        <begin position="86"/>
        <end position="112"/>
    </location>
</feature>
<dbReference type="AlphaFoldDB" id="D4YN62"/>
<dbReference type="Proteomes" id="UP000005714">
    <property type="component" value="Unassembled WGS sequence"/>
</dbReference>
<keyword evidence="1" id="KW-0812">Transmembrane</keyword>
<accession>D4YN62</accession>
<evidence type="ECO:0000256" key="1">
    <source>
        <dbReference type="SAM" id="Phobius"/>
    </source>
</evidence>
<feature type="transmembrane region" description="Helical" evidence="1">
    <location>
        <begin position="56"/>
        <end position="80"/>
    </location>
</feature>
<sequence length="126" mass="13488">MPFLGGMVAYAVVNVVVTMLVTSNRSLLFFLCPFVAAIVVDLWHARLSPVFSVEHLSLVFVPTLVMGLTQIVIAIALGGALGALGYYLLALLLYLVVAGMGFAVSAMVRILVFGYGYDVEQEAPAY</sequence>
<proteinExistence type="predicted"/>